<feature type="compositionally biased region" description="Basic and acidic residues" evidence="3">
    <location>
        <begin position="1"/>
        <end position="27"/>
    </location>
</feature>
<feature type="non-terminal residue" evidence="5">
    <location>
        <position position="1"/>
    </location>
</feature>
<keyword evidence="2" id="KW-0067">ATP-binding</keyword>
<comment type="caution">
    <text evidence="5">The sequence shown here is derived from an EMBL/GenBank/DDBJ whole genome shotgun (WGS) entry which is preliminary data.</text>
</comment>
<feature type="region of interest" description="Disordered" evidence="3">
    <location>
        <begin position="1"/>
        <end position="47"/>
    </location>
</feature>
<name>X0SSE8_9ZZZZ</name>
<keyword evidence="1" id="KW-0547">Nucleotide-binding</keyword>
<evidence type="ECO:0000256" key="1">
    <source>
        <dbReference type="ARBA" id="ARBA00022741"/>
    </source>
</evidence>
<accession>X0SSE8</accession>
<organism evidence="5">
    <name type="scientific">marine sediment metagenome</name>
    <dbReference type="NCBI Taxonomy" id="412755"/>
    <lineage>
        <taxon>unclassified sequences</taxon>
        <taxon>metagenomes</taxon>
        <taxon>ecological metagenomes</taxon>
    </lineage>
</organism>
<dbReference type="EMBL" id="BARS01000911">
    <property type="protein sequence ID" value="GAF84048.1"/>
    <property type="molecule type" value="Genomic_DNA"/>
</dbReference>
<dbReference type="Pfam" id="PF16326">
    <property type="entry name" value="ABC_tran_CTD"/>
    <property type="match status" value="1"/>
</dbReference>
<dbReference type="InterPro" id="IPR032524">
    <property type="entry name" value="ABC_tran_C"/>
</dbReference>
<dbReference type="GO" id="GO:0005524">
    <property type="term" value="F:ATP binding"/>
    <property type="evidence" value="ECO:0007669"/>
    <property type="project" value="UniProtKB-KW"/>
</dbReference>
<feature type="domain" description="ABC transporter Uup C-terminal" evidence="4">
    <location>
        <begin position="56"/>
        <end position="114"/>
    </location>
</feature>
<evidence type="ECO:0000256" key="3">
    <source>
        <dbReference type="SAM" id="MobiDB-lite"/>
    </source>
</evidence>
<evidence type="ECO:0000259" key="4">
    <source>
        <dbReference type="Pfam" id="PF16326"/>
    </source>
</evidence>
<protein>
    <recommendedName>
        <fullName evidence="4">ABC transporter Uup C-terminal domain-containing protein</fullName>
    </recommendedName>
</protein>
<reference evidence="5" key="1">
    <citation type="journal article" date="2014" name="Front. Microbiol.">
        <title>High frequency of phylogenetically diverse reductive dehalogenase-homologous genes in deep subseafloor sedimentary metagenomes.</title>
        <authorList>
            <person name="Kawai M."/>
            <person name="Futagami T."/>
            <person name="Toyoda A."/>
            <person name="Takaki Y."/>
            <person name="Nishi S."/>
            <person name="Hori S."/>
            <person name="Arai W."/>
            <person name="Tsubouchi T."/>
            <person name="Morono Y."/>
            <person name="Uchiyama I."/>
            <person name="Ito T."/>
            <person name="Fujiyama A."/>
            <person name="Inagaki F."/>
            <person name="Takami H."/>
        </authorList>
    </citation>
    <scope>NUCLEOTIDE SEQUENCE</scope>
    <source>
        <strain evidence="5">Expedition CK06-06</strain>
    </source>
</reference>
<evidence type="ECO:0000313" key="5">
    <source>
        <dbReference type="EMBL" id="GAF84048.1"/>
    </source>
</evidence>
<dbReference type="Gene3D" id="1.10.287.380">
    <property type="entry name" value="Valyl-tRNA synthetase, C-terminal domain"/>
    <property type="match status" value="1"/>
</dbReference>
<dbReference type="AlphaFoldDB" id="X0SSE8"/>
<proteinExistence type="predicted"/>
<evidence type="ECO:0000256" key="2">
    <source>
        <dbReference type="ARBA" id="ARBA00022840"/>
    </source>
</evidence>
<sequence length="129" mass="15480">EYYDHLDRISKHLPLEPDKKQVLESPRRDKKSRKDQKRTEAETRRLMRSTLKPIQDKLTLVEKRITDLEQRKKDLEKLLSDPDIFTDKGKSVPLLNEYSEVREKIEELMARWEYSQDQLESARKNLGLD</sequence>
<dbReference type="GO" id="GO:0003677">
    <property type="term" value="F:DNA binding"/>
    <property type="evidence" value="ECO:0007669"/>
    <property type="project" value="InterPro"/>
</dbReference>
<dbReference type="InterPro" id="IPR037118">
    <property type="entry name" value="Val-tRNA_synth_C_sf"/>
</dbReference>
<gene>
    <name evidence="5" type="ORF">S01H1_01980</name>
</gene>